<protein>
    <submittedName>
        <fullName evidence="1">Uncharacterized protein</fullName>
    </submittedName>
</protein>
<proteinExistence type="predicted"/>
<sequence>MANYEVQIKLRTDGAYSNLYPTVPPAVSGQITKNAQDIGVLKNKALPAKPNQRLYYNATGGGSNVTVKTTDLLKYSCIVATIKATDGTVMNTAPMYFNGNVANGFASKWGAASVECVVRVDRHQPNTLGETGDIAIFNATGSASSGSLIALIGVI</sequence>
<accession>A0A8S5SKE2</accession>
<dbReference type="EMBL" id="BK032616">
    <property type="protein sequence ID" value="DAF51489.1"/>
    <property type="molecule type" value="Genomic_DNA"/>
</dbReference>
<name>A0A8S5SKE2_9CAUD</name>
<evidence type="ECO:0000313" key="1">
    <source>
        <dbReference type="EMBL" id="DAF51489.1"/>
    </source>
</evidence>
<organism evidence="1">
    <name type="scientific">Siphoviridae sp. ctrCN24</name>
    <dbReference type="NCBI Taxonomy" id="2827953"/>
    <lineage>
        <taxon>Viruses</taxon>
        <taxon>Duplodnaviria</taxon>
        <taxon>Heunggongvirae</taxon>
        <taxon>Uroviricota</taxon>
        <taxon>Caudoviricetes</taxon>
    </lineage>
</organism>
<reference evidence="1" key="1">
    <citation type="journal article" date="2021" name="Proc. Natl. Acad. Sci. U.S.A.">
        <title>A Catalog of Tens of Thousands of Viruses from Human Metagenomes Reveals Hidden Associations with Chronic Diseases.</title>
        <authorList>
            <person name="Tisza M.J."/>
            <person name="Buck C.B."/>
        </authorList>
    </citation>
    <scope>NUCLEOTIDE SEQUENCE</scope>
    <source>
        <strain evidence="1">CtrCN24</strain>
    </source>
</reference>